<keyword evidence="2" id="KW-1185">Reference proteome</keyword>
<sequence>MRHSVFGKQKQPDTSVPTKRIVPSDFVALSRWDVVNTTTLYEIH</sequence>
<dbReference type="RefSeq" id="WP_307203296.1">
    <property type="nucleotide sequence ID" value="NZ_JAUSSU010000003.1"/>
</dbReference>
<evidence type="ECO:0000313" key="1">
    <source>
        <dbReference type="EMBL" id="MDQ0112443.1"/>
    </source>
</evidence>
<accession>A0ABT9TYR2</accession>
<organism evidence="1 2">
    <name type="scientific">Paenibacillus harenae</name>
    <dbReference type="NCBI Taxonomy" id="306543"/>
    <lineage>
        <taxon>Bacteria</taxon>
        <taxon>Bacillati</taxon>
        <taxon>Bacillota</taxon>
        <taxon>Bacilli</taxon>
        <taxon>Bacillales</taxon>
        <taxon>Paenibacillaceae</taxon>
        <taxon>Paenibacillus</taxon>
    </lineage>
</organism>
<reference evidence="1 2" key="1">
    <citation type="submission" date="2023-07" db="EMBL/GenBank/DDBJ databases">
        <title>Sorghum-associated microbial communities from plants grown in Nebraska, USA.</title>
        <authorList>
            <person name="Schachtman D."/>
        </authorList>
    </citation>
    <scope>NUCLEOTIDE SEQUENCE [LARGE SCALE GENOMIC DNA]</scope>
    <source>
        <strain evidence="1 2">CC482</strain>
    </source>
</reference>
<gene>
    <name evidence="1" type="ORF">J2T15_001878</name>
</gene>
<name>A0ABT9TYR2_PAEHA</name>
<evidence type="ECO:0000313" key="2">
    <source>
        <dbReference type="Proteomes" id="UP001229346"/>
    </source>
</evidence>
<comment type="caution">
    <text evidence="1">The sequence shown here is derived from an EMBL/GenBank/DDBJ whole genome shotgun (WGS) entry which is preliminary data.</text>
</comment>
<protein>
    <submittedName>
        <fullName evidence="1">Uncharacterized protein</fullName>
    </submittedName>
</protein>
<proteinExistence type="predicted"/>
<dbReference type="Proteomes" id="UP001229346">
    <property type="component" value="Unassembled WGS sequence"/>
</dbReference>
<dbReference type="EMBL" id="JAUSSU010000003">
    <property type="protein sequence ID" value="MDQ0112443.1"/>
    <property type="molecule type" value="Genomic_DNA"/>
</dbReference>